<dbReference type="AlphaFoldDB" id="G0QQL6"/>
<dbReference type="PANTHER" id="PTHR43215">
    <property type="entry name" value="RADIAL SPOKE HEAD 1 HOMOLOG"/>
    <property type="match status" value="1"/>
</dbReference>
<organism evidence="2 3">
    <name type="scientific">Ichthyophthirius multifiliis</name>
    <name type="common">White spot disease agent</name>
    <name type="synonym">Ich</name>
    <dbReference type="NCBI Taxonomy" id="5932"/>
    <lineage>
        <taxon>Eukaryota</taxon>
        <taxon>Sar</taxon>
        <taxon>Alveolata</taxon>
        <taxon>Ciliophora</taxon>
        <taxon>Intramacronucleata</taxon>
        <taxon>Oligohymenophorea</taxon>
        <taxon>Hymenostomatida</taxon>
        <taxon>Ophryoglenina</taxon>
        <taxon>Ichthyophthirius</taxon>
    </lineage>
</organism>
<gene>
    <name evidence="2" type="ORF">IMG5_081170</name>
</gene>
<reference evidence="2 3" key="1">
    <citation type="submission" date="2011-07" db="EMBL/GenBank/DDBJ databases">
        <authorList>
            <person name="Coyne R."/>
            <person name="Brami D."/>
            <person name="Johnson J."/>
            <person name="Hostetler J."/>
            <person name="Hannick L."/>
            <person name="Clark T."/>
            <person name="Cassidy-Hanley D."/>
            <person name="Inman J."/>
        </authorList>
    </citation>
    <scope>NUCLEOTIDE SEQUENCE [LARGE SCALE GENOMIC DNA]</scope>
    <source>
        <strain evidence="2 3">G5</strain>
    </source>
</reference>
<dbReference type="OMA" id="EYTNFLH"/>
<evidence type="ECO:0000313" key="3">
    <source>
        <dbReference type="Proteomes" id="UP000008983"/>
    </source>
</evidence>
<dbReference type="RefSeq" id="XP_004036469.1">
    <property type="nucleotide sequence ID" value="XM_004036421.1"/>
</dbReference>
<dbReference type="SUPFAM" id="SSF82185">
    <property type="entry name" value="Histone H3 K4-specific methyltransferase SET7/9 N-terminal domain"/>
    <property type="match status" value="2"/>
</dbReference>
<dbReference type="InterPro" id="IPR003409">
    <property type="entry name" value="MORN"/>
</dbReference>
<proteinExistence type="predicted"/>
<dbReference type="eggNOG" id="KOG0231">
    <property type="taxonomic scope" value="Eukaryota"/>
</dbReference>
<dbReference type="PANTHER" id="PTHR43215:SF14">
    <property type="entry name" value="RADIAL SPOKE HEAD 1 HOMOLOG"/>
    <property type="match status" value="1"/>
</dbReference>
<dbReference type="STRING" id="857967.G0QQL6"/>
<evidence type="ECO:0000256" key="1">
    <source>
        <dbReference type="ARBA" id="ARBA00022737"/>
    </source>
</evidence>
<dbReference type="Pfam" id="PF02493">
    <property type="entry name" value="MORN"/>
    <property type="match status" value="4"/>
</dbReference>
<keyword evidence="3" id="KW-1185">Reference proteome</keyword>
<dbReference type="GeneID" id="14908645"/>
<protein>
    <submittedName>
        <fullName evidence="2">Phosphatidylinositol-4-phosphate 5-, putative</fullName>
    </submittedName>
</protein>
<dbReference type="SMART" id="SM00698">
    <property type="entry name" value="MORN"/>
    <property type="match status" value="3"/>
</dbReference>
<dbReference type="InParanoid" id="G0QQL6"/>
<dbReference type="Gene3D" id="2.20.110.10">
    <property type="entry name" value="Histone H3 K4-specific methyltransferase SET7/9 N-terminal domain"/>
    <property type="match status" value="1"/>
</dbReference>
<evidence type="ECO:0000313" key="2">
    <source>
        <dbReference type="EMBL" id="EGR32483.1"/>
    </source>
</evidence>
<dbReference type="EMBL" id="GL983657">
    <property type="protein sequence ID" value="EGR32483.1"/>
    <property type="molecule type" value="Genomic_DNA"/>
</dbReference>
<keyword evidence="1" id="KW-0677">Repeat</keyword>
<sequence>MSQIEEKPFTFVNQEGQLTDYINFTGYARAEFPNGDIYEGQYENGVKFGNGTYYHISRKENVPNDVYKGEFQNNKKDGIGILTVNLPQEQKEEYYGEWKNDKMHGEGRYVYQNGDIYSGQWQNGKNMELEYICFLKLK</sequence>
<accession>G0QQL6</accession>
<name>G0QQL6_ICHMU</name>
<dbReference type="OrthoDB" id="270720at2759"/>
<dbReference type="Proteomes" id="UP000008983">
    <property type="component" value="Unassembled WGS sequence"/>
</dbReference>